<feature type="non-terminal residue" evidence="1">
    <location>
        <position position="1"/>
    </location>
</feature>
<dbReference type="EMBL" id="JACGCM010001586">
    <property type="protein sequence ID" value="KAF6153034.1"/>
    <property type="molecule type" value="Genomic_DNA"/>
</dbReference>
<proteinExistence type="predicted"/>
<reference evidence="1 2" key="1">
    <citation type="journal article" date="2020" name="IScience">
        <title>Genome Sequencing of the Endangered Kingdonia uniflora (Circaeasteraceae, Ranunculales) Reveals Potential Mechanisms of Evolutionary Specialization.</title>
        <authorList>
            <person name="Sun Y."/>
            <person name="Deng T."/>
            <person name="Zhang A."/>
            <person name="Moore M.J."/>
            <person name="Landis J.B."/>
            <person name="Lin N."/>
            <person name="Zhang H."/>
            <person name="Zhang X."/>
            <person name="Huang J."/>
            <person name="Zhang X."/>
            <person name="Sun H."/>
            <person name="Wang H."/>
        </authorList>
    </citation>
    <scope>NUCLEOTIDE SEQUENCE [LARGE SCALE GENOMIC DNA]</scope>
    <source>
        <strain evidence="1">TB1705</strain>
        <tissue evidence="1">Leaf</tissue>
    </source>
</reference>
<evidence type="ECO:0000313" key="2">
    <source>
        <dbReference type="Proteomes" id="UP000541444"/>
    </source>
</evidence>
<dbReference type="Proteomes" id="UP000541444">
    <property type="component" value="Unassembled WGS sequence"/>
</dbReference>
<keyword evidence="2" id="KW-1185">Reference proteome</keyword>
<sequence length="357" mass="41336">VKLPGGNTIDRRNSAKKMAPVQIDIARKAKCIVENLGTANNLNPTIREVVLITFATWPDVGNEFRDRLWTIIKQKFIVPEEARKLIFMTTGKDWHEYKVHKRKDQIDVGEVDLTVLYGPECTRRVRVMGFVISPKVYNSVEHSEVQDSTGEAFPKEFTKRKKESPISGVMGELCESPIVPYCPGCNDYFWEYDTIIAPFSTEVPAAVSRRKLESEEVVKHRQRLAYAITKVKDVHGRWMVVFGVMRSPQVWFIIGSGVKDGNVWSHLWGERVTVITGNEDMKLGWASRDLANMWAMYWVLFNRYFGSRSLEWHFDDPEELDYEGMSKAEAKEAEEEFEFRVKLQFWHPPERCGGMWT</sequence>
<dbReference type="OrthoDB" id="1913335at2759"/>
<name>A0A7J7ME46_9MAGN</name>
<gene>
    <name evidence="1" type="ORF">GIB67_034756</name>
</gene>
<evidence type="ECO:0000313" key="1">
    <source>
        <dbReference type="EMBL" id="KAF6153034.1"/>
    </source>
</evidence>
<comment type="caution">
    <text evidence="1">The sequence shown here is derived from an EMBL/GenBank/DDBJ whole genome shotgun (WGS) entry which is preliminary data.</text>
</comment>
<dbReference type="AlphaFoldDB" id="A0A7J7ME46"/>
<protein>
    <submittedName>
        <fullName evidence="1">Uncharacterized protein</fullName>
    </submittedName>
</protein>
<accession>A0A7J7ME46</accession>
<organism evidence="1 2">
    <name type="scientific">Kingdonia uniflora</name>
    <dbReference type="NCBI Taxonomy" id="39325"/>
    <lineage>
        <taxon>Eukaryota</taxon>
        <taxon>Viridiplantae</taxon>
        <taxon>Streptophyta</taxon>
        <taxon>Embryophyta</taxon>
        <taxon>Tracheophyta</taxon>
        <taxon>Spermatophyta</taxon>
        <taxon>Magnoliopsida</taxon>
        <taxon>Ranunculales</taxon>
        <taxon>Circaeasteraceae</taxon>
        <taxon>Kingdonia</taxon>
    </lineage>
</organism>